<evidence type="ECO:0000313" key="2">
    <source>
        <dbReference type="EMBL" id="OYR54270.1"/>
    </source>
</evidence>
<evidence type="ECO:0000259" key="1">
    <source>
        <dbReference type="Pfam" id="PF05161"/>
    </source>
</evidence>
<dbReference type="AlphaFoldDB" id="A0A256ICL7"/>
<name>A0A256ICL7_9EURY</name>
<evidence type="ECO:0000313" key="3">
    <source>
        <dbReference type="Proteomes" id="UP000216308"/>
    </source>
</evidence>
<dbReference type="Proteomes" id="UP000216308">
    <property type="component" value="Unassembled WGS sequence"/>
</dbReference>
<feature type="domain" description="MOFRL" evidence="1">
    <location>
        <begin position="4"/>
        <end position="51"/>
    </location>
</feature>
<sequence>ASRAAAGGIVDATTLPAAAARDALDRHDVAPLLAEADALLRTGPTGTNVNDLRAVVVEDRDGEPPGTT</sequence>
<dbReference type="RefSeq" id="WP_275542354.1">
    <property type="nucleotide sequence ID" value="NZ_NHPJ01000128.1"/>
</dbReference>
<dbReference type="InterPro" id="IPR037035">
    <property type="entry name" value="GK-like_C_sf"/>
</dbReference>
<dbReference type="Pfam" id="PF05161">
    <property type="entry name" value="MOFRL"/>
    <property type="match status" value="1"/>
</dbReference>
<organism evidence="2 3">
    <name type="scientific">Halorubrum halodurans</name>
    <dbReference type="NCBI Taxonomy" id="1383851"/>
    <lineage>
        <taxon>Archaea</taxon>
        <taxon>Methanobacteriati</taxon>
        <taxon>Methanobacteriota</taxon>
        <taxon>Stenosarchaea group</taxon>
        <taxon>Halobacteria</taxon>
        <taxon>Halobacteriales</taxon>
        <taxon>Haloferacaceae</taxon>
        <taxon>Halorubrum</taxon>
    </lineage>
</organism>
<dbReference type="EMBL" id="NHPJ01000128">
    <property type="protein sequence ID" value="OYR54270.1"/>
    <property type="molecule type" value="Genomic_DNA"/>
</dbReference>
<comment type="caution">
    <text evidence="2">The sequence shown here is derived from an EMBL/GenBank/DDBJ whole genome shotgun (WGS) entry which is preliminary data.</text>
</comment>
<gene>
    <name evidence="2" type="ORF">DJ70_14420</name>
</gene>
<dbReference type="InterPro" id="IPR007835">
    <property type="entry name" value="MOFRL"/>
</dbReference>
<feature type="non-terminal residue" evidence="2">
    <location>
        <position position="1"/>
    </location>
</feature>
<accession>A0A256ICL7</accession>
<reference evidence="2 3" key="1">
    <citation type="journal article" date="2014" name="Front. Microbiol.">
        <title>Population and genomic analysis of the genus Halorubrum.</title>
        <authorList>
            <person name="Fullmer M.S."/>
            <person name="Soucy S.M."/>
            <person name="Swithers K.S."/>
            <person name="Makkay A.M."/>
            <person name="Wheeler R."/>
            <person name="Ventosa A."/>
            <person name="Gogarten J.P."/>
            <person name="Papke R.T."/>
        </authorList>
    </citation>
    <scope>NUCLEOTIDE SEQUENCE [LARGE SCALE GENOMIC DNA]</scope>
    <source>
        <strain evidence="2 3">Cb34</strain>
    </source>
</reference>
<keyword evidence="3" id="KW-1185">Reference proteome</keyword>
<dbReference type="SUPFAM" id="SSF82544">
    <property type="entry name" value="GckA/TtuD-like"/>
    <property type="match status" value="1"/>
</dbReference>
<protein>
    <recommendedName>
        <fullName evidence="1">MOFRL domain-containing protein</fullName>
    </recommendedName>
</protein>
<proteinExistence type="predicted"/>
<dbReference type="Gene3D" id="3.40.1480.10">
    <property type="entry name" value="MOFRL domain"/>
    <property type="match status" value="1"/>
</dbReference>